<organism evidence="1 2">
    <name type="scientific">Brevibacillus laterosporus</name>
    <name type="common">Bacillus laterosporus</name>
    <dbReference type="NCBI Taxonomy" id="1465"/>
    <lineage>
        <taxon>Bacteria</taxon>
        <taxon>Bacillati</taxon>
        <taxon>Bacillota</taxon>
        <taxon>Bacilli</taxon>
        <taxon>Bacillales</taxon>
        <taxon>Paenibacillaceae</taxon>
        <taxon>Brevibacillus</taxon>
    </lineage>
</organism>
<proteinExistence type="predicted"/>
<dbReference type="Proteomes" id="UP000319432">
    <property type="component" value="Chromosome"/>
</dbReference>
<reference evidence="1 2" key="1">
    <citation type="submission" date="2018-11" db="EMBL/GenBank/DDBJ databases">
        <title>Phylogenetic determinants of toxin gene distribution in genomes of Brevibacillus laterosporus.</title>
        <authorList>
            <person name="Glare T.R."/>
            <person name="Durrant A."/>
            <person name="Berry C."/>
            <person name="Palma L."/>
            <person name="Ormskirk M."/>
            <person name="Cox M.O."/>
        </authorList>
    </citation>
    <scope>NUCLEOTIDE SEQUENCE [LARGE SCALE GENOMIC DNA]</scope>
    <source>
        <strain evidence="1 2">1821L</strain>
    </source>
</reference>
<evidence type="ECO:0000313" key="2">
    <source>
        <dbReference type="Proteomes" id="UP000319432"/>
    </source>
</evidence>
<keyword evidence="2" id="KW-1185">Reference proteome</keyword>
<gene>
    <name evidence="1" type="ORF">EEL30_27200</name>
</gene>
<accession>A0A502I7S8</accession>
<protein>
    <submittedName>
        <fullName evidence="1">Uncharacterized protein</fullName>
    </submittedName>
</protein>
<name>A0A502I7S8_BRELA</name>
<dbReference type="AlphaFoldDB" id="A0A502I7S8"/>
<sequence>MSAIHDLKSENIKITPSDWNSETWTKNLRQLYGGASVCAIIAYLNAESSYEEVPTTETYPRMKTITISYLNGKITLRSIFPHIREIPPSVEFILTKKTP</sequence>
<evidence type="ECO:0000313" key="1">
    <source>
        <dbReference type="EMBL" id="QDX95617.1"/>
    </source>
</evidence>
<dbReference type="EMBL" id="CP033464">
    <property type="protein sequence ID" value="QDX95617.1"/>
    <property type="molecule type" value="Genomic_DNA"/>
</dbReference>